<sequence length="217" mass="24229">MSSGKHKGEQMAKVGMAPKKEALAAGQVDFSTQTVVIHVKGGPEKTELFAMWEEAAAARELHQESDERWQGVVPKASKREFPLLPPEEVFTQAPKWKGKKAVRLQGKEPLDPNRQQPSHTELQGILQHNKWWQMLSPGLSPMDGWPQGPWGTPGPMKSSTIKVTFYESLEKLVFFLNQDQNGPAYFDDVAYVNVIVANLEREAAEWVTGLHDEGVGE</sequence>
<protein>
    <submittedName>
        <fullName evidence="1">Uncharacterized protein</fullName>
    </submittedName>
</protein>
<gene>
    <name evidence="1" type="ORF">NXF25_003394</name>
</gene>
<accession>A0AAW1CD05</accession>
<organism evidence="1 2">
    <name type="scientific">Crotalus adamanteus</name>
    <name type="common">Eastern diamondback rattlesnake</name>
    <dbReference type="NCBI Taxonomy" id="8729"/>
    <lineage>
        <taxon>Eukaryota</taxon>
        <taxon>Metazoa</taxon>
        <taxon>Chordata</taxon>
        <taxon>Craniata</taxon>
        <taxon>Vertebrata</taxon>
        <taxon>Euteleostomi</taxon>
        <taxon>Lepidosauria</taxon>
        <taxon>Squamata</taxon>
        <taxon>Bifurcata</taxon>
        <taxon>Unidentata</taxon>
        <taxon>Episquamata</taxon>
        <taxon>Toxicofera</taxon>
        <taxon>Serpentes</taxon>
        <taxon>Colubroidea</taxon>
        <taxon>Viperidae</taxon>
        <taxon>Crotalinae</taxon>
        <taxon>Crotalus</taxon>
    </lineage>
</organism>
<keyword evidence="2" id="KW-1185">Reference proteome</keyword>
<dbReference type="Proteomes" id="UP001474421">
    <property type="component" value="Unassembled WGS sequence"/>
</dbReference>
<reference evidence="1 2" key="1">
    <citation type="journal article" date="2024" name="Proc. Natl. Acad. Sci. U.S.A.">
        <title>The genetic regulatory architecture and epigenomic basis for age-related changes in rattlesnake venom.</title>
        <authorList>
            <person name="Hogan M.P."/>
            <person name="Holding M.L."/>
            <person name="Nystrom G.S."/>
            <person name="Colston T.J."/>
            <person name="Bartlett D.A."/>
            <person name="Mason A.J."/>
            <person name="Ellsworth S.A."/>
            <person name="Rautsaw R.M."/>
            <person name="Lawrence K.C."/>
            <person name="Strickland J.L."/>
            <person name="He B."/>
            <person name="Fraser P."/>
            <person name="Margres M.J."/>
            <person name="Gilbert D.M."/>
            <person name="Gibbs H.L."/>
            <person name="Parkinson C.L."/>
            <person name="Rokyta D.R."/>
        </authorList>
    </citation>
    <scope>NUCLEOTIDE SEQUENCE [LARGE SCALE GENOMIC DNA]</scope>
    <source>
        <strain evidence="1">DRR0105</strain>
    </source>
</reference>
<dbReference type="EMBL" id="JAOTOJ010000001">
    <property type="protein sequence ID" value="KAK9412219.1"/>
    <property type="molecule type" value="Genomic_DNA"/>
</dbReference>
<evidence type="ECO:0000313" key="2">
    <source>
        <dbReference type="Proteomes" id="UP001474421"/>
    </source>
</evidence>
<dbReference type="AlphaFoldDB" id="A0AAW1CD05"/>
<evidence type="ECO:0000313" key="1">
    <source>
        <dbReference type="EMBL" id="KAK9412219.1"/>
    </source>
</evidence>
<comment type="caution">
    <text evidence="1">The sequence shown here is derived from an EMBL/GenBank/DDBJ whole genome shotgun (WGS) entry which is preliminary data.</text>
</comment>
<name>A0AAW1CD05_CROAD</name>
<proteinExistence type="predicted"/>